<dbReference type="Pfam" id="PF01555">
    <property type="entry name" value="N6_N4_Mtase"/>
    <property type="match status" value="1"/>
</dbReference>
<proteinExistence type="predicted"/>
<dbReference type="Proteomes" id="UP000256648">
    <property type="component" value="Segment"/>
</dbReference>
<dbReference type="InterPro" id="IPR029063">
    <property type="entry name" value="SAM-dependent_MTases_sf"/>
</dbReference>
<protein>
    <submittedName>
        <fullName evidence="4">DNA methylase</fullName>
    </submittedName>
</protein>
<evidence type="ECO:0000256" key="1">
    <source>
        <dbReference type="ARBA" id="ARBA00022603"/>
    </source>
</evidence>
<evidence type="ECO:0000313" key="5">
    <source>
        <dbReference type="Proteomes" id="UP000256648"/>
    </source>
</evidence>
<dbReference type="InterPro" id="IPR001091">
    <property type="entry name" value="RM_Methyltransferase"/>
</dbReference>
<dbReference type="Gene3D" id="3.40.50.150">
    <property type="entry name" value="Vaccinia Virus protein VP39"/>
    <property type="match status" value="1"/>
</dbReference>
<dbReference type="PRINTS" id="PR00508">
    <property type="entry name" value="S21N4MTFRASE"/>
</dbReference>
<feature type="domain" description="DNA methylase N-4/N-6" evidence="3">
    <location>
        <begin position="24"/>
        <end position="238"/>
    </location>
</feature>
<keyword evidence="2" id="KW-0808">Transferase</keyword>
<organism evidence="4 5">
    <name type="scientific">Lactococcus phage 66901</name>
    <dbReference type="NCBI Taxonomy" id="2029671"/>
    <lineage>
        <taxon>Viruses</taxon>
        <taxon>Duplodnaviria</taxon>
        <taxon>Heunggongvirae</taxon>
        <taxon>Uroviricota</taxon>
        <taxon>Caudoviricetes</taxon>
        <taxon>Skunavirus</taxon>
        <taxon>Skunavirus sv66901</taxon>
    </lineage>
</organism>
<evidence type="ECO:0000259" key="3">
    <source>
        <dbReference type="Pfam" id="PF01555"/>
    </source>
</evidence>
<keyword evidence="5" id="KW-1185">Reference proteome</keyword>
<dbReference type="GO" id="GO:0032259">
    <property type="term" value="P:methylation"/>
    <property type="evidence" value="ECO:0007669"/>
    <property type="project" value="UniProtKB-KW"/>
</dbReference>
<accession>A0A343JQC1</accession>
<sequence length="246" mass="28788">MIELNKIYNEECLYGMKKIPDGSIDMILCDLPYGTTACKWDTIIPFKPLWEQYERVIKDNGAIVLTASQPFTSALIMSNINMYRYNWVYEKNKASNFMLAKKQPLKNFEDVCVFYKKQPTYIPQMEWVGVKDKRKKINQKKRYSELYGSEITSYSHSKDNGWRYPKAVKLFNNADTRNVVHPTQKPVPLFEYLIRTYTNKGDTVLDNCMGSGTTAIACLNTERNFIGFELNEEYYNMSLKRISENE</sequence>
<reference evidence="4 5" key="1">
    <citation type="submission" date="2017-07" db="EMBL/GenBank/DDBJ databases">
        <title>Comparative genome analysis of lactococcal phages belonging to the virulent 936 group.</title>
        <authorList>
            <person name="Oliveira J."/>
        </authorList>
    </citation>
    <scope>NUCLEOTIDE SEQUENCE [LARGE SCALE GENOMIC DNA]</scope>
</reference>
<evidence type="ECO:0000256" key="2">
    <source>
        <dbReference type="ARBA" id="ARBA00022679"/>
    </source>
</evidence>
<gene>
    <name evidence="4" type="ORF">66901_02</name>
</gene>
<dbReference type="SUPFAM" id="SSF53335">
    <property type="entry name" value="S-adenosyl-L-methionine-dependent methyltransferases"/>
    <property type="match status" value="1"/>
</dbReference>
<dbReference type="EMBL" id="MF448567">
    <property type="protein sequence ID" value="ASZ71694.1"/>
    <property type="molecule type" value="Genomic_DNA"/>
</dbReference>
<keyword evidence="1 4" id="KW-0489">Methyltransferase</keyword>
<name>A0A343JQC1_9CAUD</name>
<dbReference type="GO" id="GO:0003677">
    <property type="term" value="F:DNA binding"/>
    <property type="evidence" value="ECO:0007669"/>
    <property type="project" value="InterPro"/>
</dbReference>
<dbReference type="GO" id="GO:0008170">
    <property type="term" value="F:N-methyltransferase activity"/>
    <property type="evidence" value="ECO:0007669"/>
    <property type="project" value="InterPro"/>
</dbReference>
<evidence type="ECO:0000313" key="4">
    <source>
        <dbReference type="EMBL" id="ASZ71694.1"/>
    </source>
</evidence>
<dbReference type="InterPro" id="IPR002941">
    <property type="entry name" value="DNA_methylase_N4/N6"/>
</dbReference>